<dbReference type="VEuPathDB" id="CryptoDB:CHUDEA7_new_04"/>
<feature type="region of interest" description="Disordered" evidence="1">
    <location>
        <begin position="29"/>
        <end position="59"/>
    </location>
</feature>
<accession>A0A0S4TJ03</accession>
<dbReference type="Proteomes" id="UP000199752">
    <property type="component" value="Chromosome 7"/>
</dbReference>
<feature type="compositionally biased region" description="Basic and acidic residues" evidence="1">
    <location>
        <begin position="30"/>
        <end position="59"/>
    </location>
</feature>
<evidence type="ECO:0000313" key="2">
    <source>
        <dbReference type="EMBL" id="CUV07115.1"/>
    </source>
</evidence>
<dbReference type="EMBL" id="LN877953">
    <property type="protein sequence ID" value="CUV07115.1"/>
    <property type="molecule type" value="Genomic_DNA"/>
</dbReference>
<reference evidence="2" key="1">
    <citation type="submission" date="2015-08" db="EMBL/GenBank/DDBJ databases">
        <authorList>
            <person name="Babu N.S."/>
            <person name="Beckwith C.J."/>
            <person name="Beseler K.G."/>
            <person name="Brison A."/>
            <person name="Carone J.V."/>
            <person name="Caskin T.P."/>
            <person name="Diamond M."/>
            <person name="Durham M.E."/>
            <person name="Foxe J.M."/>
            <person name="Go M."/>
            <person name="Henderson B.A."/>
            <person name="Jones I.B."/>
            <person name="McGettigan J.A."/>
            <person name="Micheletti S.J."/>
            <person name="Nasrallah M.E."/>
            <person name="Ortiz D."/>
            <person name="Piller C.R."/>
            <person name="Privatt S.R."/>
            <person name="Schneider S.L."/>
            <person name="Sharp S."/>
            <person name="Smith T.C."/>
            <person name="Stanton J.D."/>
            <person name="Ullery H.E."/>
            <person name="Wilson R.J."/>
            <person name="Serrano M.G."/>
            <person name="Buck G."/>
            <person name="Lee V."/>
            <person name="Wang Y."/>
            <person name="Carvalho R."/>
            <person name="Voegtly L."/>
            <person name="Shi R."/>
            <person name="Duckworth R."/>
            <person name="Johnson A."/>
            <person name="Loviza R."/>
            <person name="Walstead R."/>
            <person name="Shah Z."/>
            <person name="Kiflezghi M."/>
            <person name="Wade K."/>
            <person name="Ball S.L."/>
            <person name="Bradley K.W."/>
            <person name="Asai D.J."/>
            <person name="Bowman C.A."/>
            <person name="Russell D.A."/>
            <person name="Pope W.H."/>
            <person name="Jacobs-Sera D."/>
            <person name="Hendrix R.W."/>
            <person name="Hatfull G.F."/>
        </authorList>
    </citation>
    <scope>NUCLEOTIDE SEQUENCE [LARGE SCALE GENOMIC DNA]</scope>
</reference>
<dbReference type="AlphaFoldDB" id="A0A0S4TJ03"/>
<organism evidence="2">
    <name type="scientific">Cryptosporidium hominis</name>
    <dbReference type="NCBI Taxonomy" id="237895"/>
    <lineage>
        <taxon>Eukaryota</taxon>
        <taxon>Sar</taxon>
        <taxon>Alveolata</taxon>
        <taxon>Apicomplexa</taxon>
        <taxon>Conoidasida</taxon>
        <taxon>Coccidia</taxon>
        <taxon>Eucoccidiorida</taxon>
        <taxon>Eimeriorina</taxon>
        <taxon>Cryptosporidiidae</taxon>
        <taxon>Cryptosporidium</taxon>
    </lineage>
</organism>
<proteinExistence type="predicted"/>
<name>A0A0S4TJ03_CRYHO</name>
<gene>
    <name evidence="2" type="ORF">CHUDEA7_new_04</name>
</gene>
<protein>
    <submittedName>
        <fullName evidence="2">Uncharacterized protein</fullName>
    </submittedName>
</protein>
<sequence>MLSFEVIEFDLSNIVKNVENNILNWSKGNLENREAGKRERGREESREELKNCPELKKTK</sequence>
<evidence type="ECO:0000256" key="1">
    <source>
        <dbReference type="SAM" id="MobiDB-lite"/>
    </source>
</evidence>